<dbReference type="InterPro" id="IPR001179">
    <property type="entry name" value="PPIase_FKBP_dom"/>
</dbReference>
<keyword evidence="3 4" id="KW-0413">Isomerase</keyword>
<comment type="caution">
    <text evidence="9">The sequence shown here is derived from an EMBL/GenBank/DDBJ whole genome shotgun (WGS) entry which is preliminary data.</text>
</comment>
<organism evidence="9 10">
    <name type="scientific">Prauserella isguenensis</name>
    <dbReference type="NCBI Taxonomy" id="1470180"/>
    <lineage>
        <taxon>Bacteria</taxon>
        <taxon>Bacillati</taxon>
        <taxon>Actinomycetota</taxon>
        <taxon>Actinomycetes</taxon>
        <taxon>Pseudonocardiales</taxon>
        <taxon>Pseudonocardiaceae</taxon>
        <taxon>Prauserella</taxon>
    </lineage>
</organism>
<dbReference type="Proteomes" id="UP000550714">
    <property type="component" value="Unassembled WGS sequence"/>
</dbReference>
<keyword evidence="10" id="KW-1185">Reference proteome</keyword>
<evidence type="ECO:0000256" key="6">
    <source>
        <dbReference type="SAM" id="MobiDB-lite"/>
    </source>
</evidence>
<evidence type="ECO:0000256" key="1">
    <source>
        <dbReference type="ARBA" id="ARBA00000971"/>
    </source>
</evidence>
<protein>
    <recommendedName>
        <fullName evidence="5">Peptidyl-prolyl cis-trans isomerase</fullName>
        <ecNumber evidence="5">5.2.1.8</ecNumber>
    </recommendedName>
</protein>
<evidence type="ECO:0000313" key="10">
    <source>
        <dbReference type="Proteomes" id="UP000550714"/>
    </source>
</evidence>
<feature type="domain" description="PPIase FKBP-type" evidence="8">
    <location>
        <begin position="121"/>
        <end position="204"/>
    </location>
</feature>
<evidence type="ECO:0000256" key="3">
    <source>
        <dbReference type="ARBA" id="ARBA00023235"/>
    </source>
</evidence>
<dbReference type="Gene3D" id="3.10.50.40">
    <property type="match status" value="1"/>
</dbReference>
<keyword evidence="2 4" id="KW-0697">Rotamase</keyword>
<dbReference type="SUPFAM" id="SSF54534">
    <property type="entry name" value="FKBP-like"/>
    <property type="match status" value="1"/>
</dbReference>
<dbReference type="Pfam" id="PF00254">
    <property type="entry name" value="FKBP_C"/>
    <property type="match status" value="1"/>
</dbReference>
<name>A0A839S0C5_9PSEU</name>
<feature type="signal peptide" evidence="7">
    <location>
        <begin position="1"/>
        <end position="25"/>
    </location>
</feature>
<keyword evidence="7" id="KW-0732">Signal</keyword>
<feature type="chain" id="PRO_5039071849" description="Peptidyl-prolyl cis-trans isomerase" evidence="7">
    <location>
        <begin position="26"/>
        <end position="204"/>
    </location>
</feature>
<feature type="compositionally biased region" description="Low complexity" evidence="6">
    <location>
        <begin position="43"/>
        <end position="62"/>
    </location>
</feature>
<gene>
    <name evidence="9" type="ORF">FHS23_001767</name>
</gene>
<reference evidence="9 10" key="1">
    <citation type="submission" date="2020-08" db="EMBL/GenBank/DDBJ databases">
        <title>Genomic Encyclopedia of Type Strains, Phase III (KMG-III): the genomes of soil and plant-associated and newly described type strains.</title>
        <authorList>
            <person name="Whitman W."/>
        </authorList>
    </citation>
    <scope>NUCLEOTIDE SEQUENCE [LARGE SCALE GENOMIC DNA]</scope>
    <source>
        <strain evidence="9 10">CECT 8577</strain>
    </source>
</reference>
<evidence type="ECO:0000256" key="4">
    <source>
        <dbReference type="PROSITE-ProRule" id="PRU00277"/>
    </source>
</evidence>
<dbReference type="PROSITE" id="PS50059">
    <property type="entry name" value="FKBP_PPIASE"/>
    <property type="match status" value="1"/>
</dbReference>
<proteinExistence type="inferred from homology"/>
<accession>A0A839S0C5</accession>
<feature type="region of interest" description="Disordered" evidence="6">
    <location>
        <begin position="23"/>
        <end position="71"/>
    </location>
</feature>
<feature type="compositionally biased region" description="Polar residues" evidence="6">
    <location>
        <begin position="23"/>
        <end position="39"/>
    </location>
</feature>
<comment type="catalytic activity">
    <reaction evidence="1 4 5">
        <text>[protein]-peptidylproline (omega=180) = [protein]-peptidylproline (omega=0)</text>
        <dbReference type="Rhea" id="RHEA:16237"/>
        <dbReference type="Rhea" id="RHEA-COMP:10747"/>
        <dbReference type="Rhea" id="RHEA-COMP:10748"/>
        <dbReference type="ChEBI" id="CHEBI:83833"/>
        <dbReference type="ChEBI" id="CHEBI:83834"/>
        <dbReference type="EC" id="5.2.1.8"/>
    </reaction>
</comment>
<evidence type="ECO:0000256" key="2">
    <source>
        <dbReference type="ARBA" id="ARBA00023110"/>
    </source>
</evidence>
<dbReference type="GO" id="GO:0003755">
    <property type="term" value="F:peptidyl-prolyl cis-trans isomerase activity"/>
    <property type="evidence" value="ECO:0007669"/>
    <property type="project" value="UniProtKB-UniRule"/>
</dbReference>
<dbReference type="PROSITE" id="PS51257">
    <property type="entry name" value="PROKAR_LIPOPROTEIN"/>
    <property type="match status" value="1"/>
</dbReference>
<sequence>MRKAGKILIAAAAAMALAACSPSLQEPTDQPAGEQNTHTPAPVSVSESAASESAGSEGAGSHAAGGGHTGGGDAATCAAADITVDTAAAEPRVEIPRDCAAPAQVVSRDLTSGSGPAATPQSTVQLDYTVFGWSDGSVADSGTASIDLSDPAGEIEGWPQGLEGVRQGGERVVVLPPDLGYSEQSGNPLAGDNLVVVAEVTGIS</sequence>
<dbReference type="EMBL" id="JACHWU010000002">
    <property type="protein sequence ID" value="MBB3050744.1"/>
    <property type="molecule type" value="Genomic_DNA"/>
</dbReference>
<evidence type="ECO:0000259" key="8">
    <source>
        <dbReference type="PROSITE" id="PS50059"/>
    </source>
</evidence>
<evidence type="ECO:0000313" key="9">
    <source>
        <dbReference type="EMBL" id="MBB3050744.1"/>
    </source>
</evidence>
<evidence type="ECO:0000256" key="7">
    <source>
        <dbReference type="SAM" id="SignalP"/>
    </source>
</evidence>
<evidence type="ECO:0000256" key="5">
    <source>
        <dbReference type="RuleBase" id="RU003915"/>
    </source>
</evidence>
<dbReference type="AlphaFoldDB" id="A0A839S0C5"/>
<dbReference type="RefSeq" id="WP_183651422.1">
    <property type="nucleotide sequence ID" value="NZ_JACHWU010000002.1"/>
</dbReference>
<comment type="similarity">
    <text evidence="5">Belongs to the FKBP-type PPIase family.</text>
</comment>
<dbReference type="InterPro" id="IPR046357">
    <property type="entry name" value="PPIase_dom_sf"/>
</dbReference>
<dbReference type="EC" id="5.2.1.8" evidence="5"/>